<dbReference type="RefSeq" id="WP_013704455.1">
    <property type="nucleotide sequence ID" value="NC_015387.1"/>
</dbReference>
<dbReference type="eggNOG" id="COG0210">
    <property type="taxonomic scope" value="Bacteria"/>
</dbReference>
<proteinExistence type="predicted"/>
<feature type="domain" description="PD-(D/E)XK endonuclease-like" evidence="1">
    <location>
        <begin position="677"/>
        <end position="765"/>
    </location>
</feature>
<reference evidence="2 3" key="1">
    <citation type="journal article" date="2012" name="Stand. Genomic Sci.">
        <title>Complete genome sequence of the aerobic, heterotroph Marinithermus hydrothermalis type strain (T1(T)) from a deep-sea hydrothermal vent chimney.</title>
        <authorList>
            <person name="Copeland A."/>
            <person name="Gu W."/>
            <person name="Yasawong M."/>
            <person name="Lapidus A."/>
            <person name="Lucas S."/>
            <person name="Deshpande S."/>
            <person name="Pagani I."/>
            <person name="Tapia R."/>
            <person name="Cheng J.F."/>
            <person name="Goodwin L.A."/>
            <person name="Pitluck S."/>
            <person name="Liolios K."/>
            <person name="Ivanova N."/>
            <person name="Mavromatis K."/>
            <person name="Mikhailova N."/>
            <person name="Pati A."/>
            <person name="Chen A."/>
            <person name="Palaniappan K."/>
            <person name="Land M."/>
            <person name="Pan C."/>
            <person name="Brambilla E.M."/>
            <person name="Rohde M."/>
            <person name="Tindall B.J."/>
            <person name="Sikorski J."/>
            <person name="Goker M."/>
            <person name="Detter J.C."/>
            <person name="Bristow J."/>
            <person name="Eisen J.A."/>
            <person name="Markowitz V."/>
            <person name="Hugenholtz P."/>
            <person name="Kyrpides N.C."/>
            <person name="Klenk H.P."/>
            <person name="Woyke T."/>
        </authorList>
    </citation>
    <scope>NUCLEOTIDE SEQUENCE [LARGE SCALE GENOMIC DNA]</scope>
    <source>
        <strain evidence="3">DSM 14884 / JCM 11576 / T1</strain>
    </source>
</reference>
<gene>
    <name evidence="2" type="ordered locus">Marky_1673</name>
</gene>
<dbReference type="EMBL" id="CP002630">
    <property type="protein sequence ID" value="AEB12408.1"/>
    <property type="molecule type" value="Genomic_DNA"/>
</dbReference>
<dbReference type="Proteomes" id="UP000007030">
    <property type="component" value="Chromosome"/>
</dbReference>
<organism evidence="2 3">
    <name type="scientific">Marinithermus hydrothermalis (strain DSM 14884 / JCM 11576 / T1)</name>
    <dbReference type="NCBI Taxonomy" id="869210"/>
    <lineage>
        <taxon>Bacteria</taxon>
        <taxon>Thermotogati</taxon>
        <taxon>Deinococcota</taxon>
        <taxon>Deinococci</taxon>
        <taxon>Thermales</taxon>
        <taxon>Thermaceae</taxon>
        <taxon>Marinithermus</taxon>
    </lineage>
</organism>
<evidence type="ECO:0000313" key="2">
    <source>
        <dbReference type="EMBL" id="AEB12408.1"/>
    </source>
</evidence>
<evidence type="ECO:0000313" key="3">
    <source>
        <dbReference type="Proteomes" id="UP000007030"/>
    </source>
</evidence>
<dbReference type="InterPro" id="IPR038726">
    <property type="entry name" value="PDDEXK_AddAB-type"/>
</dbReference>
<evidence type="ECO:0000259" key="1">
    <source>
        <dbReference type="Pfam" id="PF12705"/>
    </source>
</evidence>
<protein>
    <recommendedName>
        <fullName evidence="1">PD-(D/E)XK endonuclease-like domain-containing protein</fullName>
    </recommendedName>
</protein>
<dbReference type="OrthoDB" id="28866at2"/>
<dbReference type="STRING" id="869210.Marky_1673"/>
<accession>F2NKF9</accession>
<sequence length="770" mass="86288">MQLVVGPPGSGKTARLLKEARAVLEGRGRVWWLALPSQRAYVYRRATREGPLLGLEVLQLQQAYYRLLAAARRLKPLFTASARVARVGEALKELAGRPPTPGEARLFARGIAEAKRYGLTWRAVPEVDAEARRFKAVFRLYEALKDPHWDLDDARLAAVELAGSGRFEPEADLVIADGFRELSPLEVRFLTGLAQRIPVWASLPKAPPGFTPTQTLPARPSRVVAYRAANPVSELRWVLTRIKQDLLEGYAPLDLAVIVPEERARAVQVLAEEYGLYLMDETRAGLAETEAGRVLLDLLEFPDHPTPSRAAHLEGLEPLVTAAFDQGLSGREALGRLAQELGLQQRYAEWMTALEPQGDPLAWAEGLIARFPVLAESPYRAALLDRAREARWLGAGPEFRRWWAALVGEMRVFERPRSGVALLTPEAASGRRFRRAYVMYAVEGAYRAGEREDYFVPEEARLPWARAFEELGLPVRLRGRDAGLWAELRTRADEVILTFPEAEQGGLLEPEAGLVGLAREAVPPLPEVPPASPLLLEPARPRPLPNEAPELPPAERVSVEALRQYATCPFRFWAERRLPLDGHEAGWRALVRALRERGRLGTNALQELAEAFPEAAAWLGAYRERLLELRFGVWLPQRALPRARLDAVRRNGAGEVEIYRFVEPEAHPMTPQDAREKLKARWSELYAAGWILEHGAGGVRAVRLWVWPVGGAPVEAYKKPVRQVWASMRTRAQKAREALDDYRSGRFAPRPGYHCRTCAYADVCRYKEEA</sequence>
<dbReference type="KEGG" id="mhd:Marky_1673"/>
<dbReference type="HOGENOM" id="CLU_359743_0_0_0"/>
<keyword evidence="3" id="KW-1185">Reference proteome</keyword>
<name>F2NKF9_MARHT</name>
<dbReference type="Pfam" id="PF12705">
    <property type="entry name" value="PDDEXK_1"/>
    <property type="match status" value="1"/>
</dbReference>
<dbReference type="AlphaFoldDB" id="F2NKF9"/>
<dbReference type="eggNOG" id="COG3857">
    <property type="taxonomic scope" value="Bacteria"/>
</dbReference>
<dbReference type="InterPro" id="IPR027417">
    <property type="entry name" value="P-loop_NTPase"/>
</dbReference>
<dbReference type="SUPFAM" id="SSF52540">
    <property type="entry name" value="P-loop containing nucleoside triphosphate hydrolases"/>
    <property type="match status" value="1"/>
</dbReference>